<dbReference type="PROSITE" id="PS50878">
    <property type="entry name" value="RT_POL"/>
    <property type="match status" value="1"/>
</dbReference>
<protein>
    <recommendedName>
        <fullName evidence="1">Reverse transcriptase domain-containing protein</fullName>
    </recommendedName>
</protein>
<dbReference type="Proteomes" id="UP001327560">
    <property type="component" value="Chromosome 1"/>
</dbReference>
<name>A0AAQ3JQZ5_9LILI</name>
<organism evidence="2 3">
    <name type="scientific">Canna indica</name>
    <name type="common">Indian-shot</name>
    <dbReference type="NCBI Taxonomy" id="4628"/>
    <lineage>
        <taxon>Eukaryota</taxon>
        <taxon>Viridiplantae</taxon>
        <taxon>Streptophyta</taxon>
        <taxon>Embryophyta</taxon>
        <taxon>Tracheophyta</taxon>
        <taxon>Spermatophyta</taxon>
        <taxon>Magnoliopsida</taxon>
        <taxon>Liliopsida</taxon>
        <taxon>Zingiberales</taxon>
        <taxon>Cannaceae</taxon>
        <taxon>Canna</taxon>
    </lineage>
</organism>
<dbReference type="EMBL" id="CP136890">
    <property type="protein sequence ID" value="WOK93632.1"/>
    <property type="molecule type" value="Genomic_DNA"/>
</dbReference>
<sequence>MATRLNEQIQPLIDNSQCAFLKGKGALDSYMAAHELINLCKQRREEAFFIKLDMAKAFDSVDCEFATLINGVPEKWFRHKRGLRQGDPLSPYFFLLVAHKANGGLIKGIEIGDGKEVVNLVFTDDFMVFTRADESDLINFKLLLYAFELASGLSVNYDKSGITHIRNDDGRSITAASILGCQAKSFPISYLGLPLKNTNLSQNDWNVILEKIL</sequence>
<dbReference type="PANTHER" id="PTHR33116:SF78">
    <property type="entry name" value="OS12G0587133 PROTEIN"/>
    <property type="match status" value="1"/>
</dbReference>
<dbReference type="AlphaFoldDB" id="A0AAQ3JQZ5"/>
<keyword evidence="3" id="KW-1185">Reference proteome</keyword>
<dbReference type="CDD" id="cd01650">
    <property type="entry name" value="RT_nLTR_like"/>
    <property type="match status" value="1"/>
</dbReference>
<accession>A0AAQ3JQZ5</accession>
<gene>
    <name evidence="2" type="ORF">Cni_G02332</name>
</gene>
<evidence type="ECO:0000313" key="2">
    <source>
        <dbReference type="EMBL" id="WOK93632.1"/>
    </source>
</evidence>
<dbReference type="PANTHER" id="PTHR33116">
    <property type="entry name" value="REVERSE TRANSCRIPTASE ZINC-BINDING DOMAIN-CONTAINING PROTEIN-RELATED-RELATED"/>
    <property type="match status" value="1"/>
</dbReference>
<evidence type="ECO:0000313" key="3">
    <source>
        <dbReference type="Proteomes" id="UP001327560"/>
    </source>
</evidence>
<proteinExistence type="predicted"/>
<reference evidence="2 3" key="1">
    <citation type="submission" date="2023-10" db="EMBL/GenBank/DDBJ databases">
        <title>Chromosome-scale genome assembly provides insights into flower coloration mechanisms of Canna indica.</title>
        <authorList>
            <person name="Li C."/>
        </authorList>
    </citation>
    <scope>NUCLEOTIDE SEQUENCE [LARGE SCALE GENOMIC DNA]</scope>
    <source>
        <tissue evidence="2">Flower</tissue>
    </source>
</reference>
<feature type="domain" description="Reverse transcriptase" evidence="1">
    <location>
        <begin position="1"/>
        <end position="195"/>
    </location>
</feature>
<dbReference type="InterPro" id="IPR000477">
    <property type="entry name" value="RT_dom"/>
</dbReference>
<dbReference type="Pfam" id="PF00078">
    <property type="entry name" value="RVT_1"/>
    <property type="match status" value="1"/>
</dbReference>
<dbReference type="InterPro" id="IPR043502">
    <property type="entry name" value="DNA/RNA_pol_sf"/>
</dbReference>
<evidence type="ECO:0000259" key="1">
    <source>
        <dbReference type="PROSITE" id="PS50878"/>
    </source>
</evidence>
<dbReference type="SUPFAM" id="SSF56672">
    <property type="entry name" value="DNA/RNA polymerases"/>
    <property type="match status" value="1"/>
</dbReference>